<keyword evidence="3" id="KW-0813">Transport</keyword>
<organism evidence="10 11">
    <name type="scientific">Dactylosporangium sucinum</name>
    <dbReference type="NCBI Taxonomy" id="1424081"/>
    <lineage>
        <taxon>Bacteria</taxon>
        <taxon>Bacillati</taxon>
        <taxon>Actinomycetota</taxon>
        <taxon>Actinomycetes</taxon>
        <taxon>Micromonosporales</taxon>
        <taxon>Micromonosporaceae</taxon>
        <taxon>Dactylosporangium</taxon>
    </lineage>
</organism>
<proteinExistence type="inferred from homology"/>
<dbReference type="InterPro" id="IPR004638">
    <property type="entry name" value="EmrB-like"/>
</dbReference>
<evidence type="ECO:0000256" key="3">
    <source>
        <dbReference type="ARBA" id="ARBA00022448"/>
    </source>
</evidence>
<feature type="transmembrane region" description="Helical" evidence="8">
    <location>
        <begin position="101"/>
        <end position="119"/>
    </location>
</feature>
<comment type="similarity">
    <text evidence="2">Belongs to the major facilitator superfamily. EmrB family.</text>
</comment>
<evidence type="ECO:0000256" key="5">
    <source>
        <dbReference type="ARBA" id="ARBA00022692"/>
    </source>
</evidence>
<dbReference type="Proteomes" id="UP000642070">
    <property type="component" value="Unassembled WGS sequence"/>
</dbReference>
<name>A0A917T9D6_9ACTN</name>
<keyword evidence="11" id="KW-1185">Reference proteome</keyword>
<dbReference type="PRINTS" id="PR01036">
    <property type="entry name" value="TCRTETB"/>
</dbReference>
<evidence type="ECO:0000256" key="1">
    <source>
        <dbReference type="ARBA" id="ARBA00004651"/>
    </source>
</evidence>
<evidence type="ECO:0000256" key="6">
    <source>
        <dbReference type="ARBA" id="ARBA00022989"/>
    </source>
</evidence>
<comment type="subcellular location">
    <subcellularLocation>
        <location evidence="1">Cell membrane</location>
        <topology evidence="1">Multi-pass membrane protein</topology>
    </subcellularLocation>
</comment>
<reference evidence="10" key="2">
    <citation type="submission" date="2020-09" db="EMBL/GenBank/DDBJ databases">
        <authorList>
            <person name="Sun Q."/>
            <person name="Ohkuma M."/>
        </authorList>
    </citation>
    <scope>NUCLEOTIDE SEQUENCE</scope>
    <source>
        <strain evidence="10">JCM 19831</strain>
    </source>
</reference>
<gene>
    <name evidence="10" type="ORF">GCM10007977_015510</name>
</gene>
<dbReference type="InterPro" id="IPR036259">
    <property type="entry name" value="MFS_trans_sf"/>
</dbReference>
<evidence type="ECO:0000256" key="7">
    <source>
        <dbReference type="ARBA" id="ARBA00023136"/>
    </source>
</evidence>
<dbReference type="CDD" id="cd17321">
    <property type="entry name" value="MFS_MMR_MDR_like"/>
    <property type="match status" value="1"/>
</dbReference>
<dbReference type="PANTHER" id="PTHR42718">
    <property type="entry name" value="MAJOR FACILITATOR SUPERFAMILY MULTIDRUG TRANSPORTER MFSC"/>
    <property type="match status" value="1"/>
</dbReference>
<dbReference type="Pfam" id="PF07690">
    <property type="entry name" value="MFS_1"/>
    <property type="match status" value="1"/>
</dbReference>
<evidence type="ECO:0000259" key="9">
    <source>
        <dbReference type="PROSITE" id="PS50850"/>
    </source>
</evidence>
<dbReference type="InterPro" id="IPR020846">
    <property type="entry name" value="MFS_dom"/>
</dbReference>
<dbReference type="SUPFAM" id="SSF103473">
    <property type="entry name" value="MFS general substrate transporter"/>
    <property type="match status" value="1"/>
</dbReference>
<dbReference type="PANTHER" id="PTHR42718:SF9">
    <property type="entry name" value="MAJOR FACILITATOR SUPERFAMILY MULTIDRUG TRANSPORTER MFSC"/>
    <property type="match status" value="1"/>
</dbReference>
<feature type="transmembrane region" description="Helical" evidence="8">
    <location>
        <begin position="131"/>
        <end position="152"/>
    </location>
</feature>
<feature type="transmembrane region" description="Helical" evidence="8">
    <location>
        <begin position="339"/>
        <end position="364"/>
    </location>
</feature>
<accession>A0A917T9D6</accession>
<dbReference type="InterPro" id="IPR011701">
    <property type="entry name" value="MFS"/>
</dbReference>
<feature type="transmembrane region" description="Helical" evidence="8">
    <location>
        <begin position="315"/>
        <end position="333"/>
    </location>
</feature>
<dbReference type="GO" id="GO:0022857">
    <property type="term" value="F:transmembrane transporter activity"/>
    <property type="evidence" value="ECO:0007669"/>
    <property type="project" value="InterPro"/>
</dbReference>
<keyword evidence="6 8" id="KW-1133">Transmembrane helix</keyword>
<feature type="transmembrane region" description="Helical" evidence="8">
    <location>
        <begin position="158"/>
        <end position="179"/>
    </location>
</feature>
<dbReference type="AlphaFoldDB" id="A0A917T9D6"/>
<protein>
    <submittedName>
        <fullName evidence="10">MFS transporter</fullName>
    </submittedName>
</protein>
<feature type="transmembrane region" description="Helical" evidence="8">
    <location>
        <begin position="213"/>
        <end position="229"/>
    </location>
</feature>
<feature type="transmembrane region" description="Helical" evidence="8">
    <location>
        <begin position="385"/>
        <end position="405"/>
    </location>
</feature>
<sequence>MLILGICCLSLLIVGLDNTIVNVAVPKLRDDLDASLAGVQWTIDAYTLVIASLLLMAGSTADRIGRRRTFLTGLAVFVTGSLLCGLAPSLGWLIAFRVLQAIGGSMLNPVAMSIITNVFTDRRERAQAVGVWAGVVGISMALGPVVGGLLVQSVGWRYIFWINVPIGLAAIVLTALFVPESRAPRPRRPDLPGQVIVLVLLASATFAIIERAWIAGVIAAAALAALLIVEPRRREPLVDLRLFRSPPFAGATLTAVAVFGSLAGFLLLNAIYLQEVRGYTPLHAGLLTLPVAATTVVLGPLSGRLVGSRGPRPSLLIGGVGVAASGVMLAGIGPHTATVWLLAAYALFGIGFAMVNPPITVTAVSGLPTDQAGVAAAFASTSRQFGAMLGVAVLGAVVSAGLHGTPMVEGFVAASHAAWWIIAGCGAAVVVIGTLTTGPRVRQRPLEPELADA</sequence>
<keyword evidence="7 8" id="KW-0472">Membrane</keyword>
<dbReference type="Gene3D" id="1.20.1250.20">
    <property type="entry name" value="MFS general substrate transporter like domains"/>
    <property type="match status" value="1"/>
</dbReference>
<feature type="transmembrane region" description="Helical" evidence="8">
    <location>
        <begin position="39"/>
        <end position="58"/>
    </location>
</feature>
<comment type="caution">
    <text evidence="10">The sequence shown here is derived from an EMBL/GenBank/DDBJ whole genome shotgun (WGS) entry which is preliminary data.</text>
</comment>
<evidence type="ECO:0000256" key="4">
    <source>
        <dbReference type="ARBA" id="ARBA00022475"/>
    </source>
</evidence>
<evidence type="ECO:0000313" key="10">
    <source>
        <dbReference type="EMBL" id="GGM15279.1"/>
    </source>
</evidence>
<dbReference type="PROSITE" id="PS50850">
    <property type="entry name" value="MFS"/>
    <property type="match status" value="1"/>
</dbReference>
<feature type="transmembrane region" description="Helical" evidence="8">
    <location>
        <begin position="417"/>
        <end position="436"/>
    </location>
</feature>
<dbReference type="EMBL" id="BMPI01000006">
    <property type="protein sequence ID" value="GGM15279.1"/>
    <property type="molecule type" value="Genomic_DNA"/>
</dbReference>
<feature type="transmembrane region" description="Helical" evidence="8">
    <location>
        <begin position="70"/>
        <end position="95"/>
    </location>
</feature>
<feature type="transmembrane region" description="Helical" evidence="8">
    <location>
        <begin position="250"/>
        <end position="272"/>
    </location>
</feature>
<feature type="domain" description="Major facilitator superfamily (MFS) profile" evidence="9">
    <location>
        <begin position="3"/>
        <end position="442"/>
    </location>
</feature>
<evidence type="ECO:0000313" key="11">
    <source>
        <dbReference type="Proteomes" id="UP000642070"/>
    </source>
</evidence>
<keyword evidence="4" id="KW-1003">Cell membrane</keyword>
<dbReference type="GO" id="GO:0005886">
    <property type="term" value="C:plasma membrane"/>
    <property type="evidence" value="ECO:0007669"/>
    <property type="project" value="UniProtKB-SubCell"/>
</dbReference>
<feature type="transmembrane region" description="Helical" evidence="8">
    <location>
        <begin position="191"/>
        <end position="207"/>
    </location>
</feature>
<evidence type="ECO:0000256" key="8">
    <source>
        <dbReference type="SAM" id="Phobius"/>
    </source>
</evidence>
<keyword evidence="5 8" id="KW-0812">Transmembrane</keyword>
<feature type="transmembrane region" description="Helical" evidence="8">
    <location>
        <begin position="284"/>
        <end position="303"/>
    </location>
</feature>
<reference evidence="10" key="1">
    <citation type="journal article" date="2014" name="Int. J. Syst. Evol. Microbiol.">
        <title>Complete genome sequence of Corynebacterium casei LMG S-19264T (=DSM 44701T), isolated from a smear-ripened cheese.</title>
        <authorList>
            <consortium name="US DOE Joint Genome Institute (JGI-PGF)"/>
            <person name="Walter F."/>
            <person name="Albersmeier A."/>
            <person name="Kalinowski J."/>
            <person name="Ruckert C."/>
        </authorList>
    </citation>
    <scope>NUCLEOTIDE SEQUENCE</scope>
    <source>
        <strain evidence="10">JCM 19831</strain>
    </source>
</reference>
<dbReference type="Gene3D" id="1.20.1720.10">
    <property type="entry name" value="Multidrug resistance protein D"/>
    <property type="match status" value="1"/>
</dbReference>
<evidence type="ECO:0000256" key="2">
    <source>
        <dbReference type="ARBA" id="ARBA00008537"/>
    </source>
</evidence>
<dbReference type="NCBIfam" id="TIGR00711">
    <property type="entry name" value="efflux_EmrB"/>
    <property type="match status" value="1"/>
</dbReference>